<name>A0AAD9LKY3_BABDI</name>
<evidence type="ECO:0000256" key="1">
    <source>
        <dbReference type="SAM" id="Phobius"/>
    </source>
</evidence>
<sequence length="64" mass="7118">MEIGIFGLILATLKLVLALSPLLLIVAIFVVNKNCNQRSTGGVVRGARFDYLDSDDEDDKKHDW</sequence>
<accession>A0AAD9LKY3</accession>
<evidence type="ECO:0000313" key="2">
    <source>
        <dbReference type="EMBL" id="KAK1940250.1"/>
    </source>
</evidence>
<keyword evidence="1" id="KW-1133">Transmembrane helix</keyword>
<proteinExistence type="predicted"/>
<evidence type="ECO:0000313" key="3">
    <source>
        <dbReference type="Proteomes" id="UP001195914"/>
    </source>
</evidence>
<gene>
    <name evidence="2" type="ORF">X943_000703</name>
</gene>
<feature type="transmembrane region" description="Helical" evidence="1">
    <location>
        <begin position="6"/>
        <end position="31"/>
    </location>
</feature>
<keyword evidence="1" id="KW-0472">Membrane</keyword>
<reference evidence="2" key="2">
    <citation type="submission" date="2021-05" db="EMBL/GenBank/DDBJ databases">
        <authorList>
            <person name="Pain A."/>
        </authorList>
    </citation>
    <scope>NUCLEOTIDE SEQUENCE</scope>
    <source>
        <strain evidence="2">1802A</strain>
    </source>
</reference>
<reference evidence="2" key="1">
    <citation type="journal article" date="2014" name="Nucleic Acids Res.">
        <title>The evolutionary dynamics of variant antigen genes in Babesia reveal a history of genomic innovation underlying host-parasite interaction.</title>
        <authorList>
            <person name="Jackson A.P."/>
            <person name="Otto T.D."/>
            <person name="Darby A."/>
            <person name="Ramaprasad A."/>
            <person name="Xia D."/>
            <person name="Echaide I.E."/>
            <person name="Farber M."/>
            <person name="Gahlot S."/>
            <person name="Gamble J."/>
            <person name="Gupta D."/>
            <person name="Gupta Y."/>
            <person name="Jackson L."/>
            <person name="Malandrin L."/>
            <person name="Malas T.B."/>
            <person name="Moussa E."/>
            <person name="Nair M."/>
            <person name="Reid A.J."/>
            <person name="Sanders M."/>
            <person name="Sharma J."/>
            <person name="Tracey A."/>
            <person name="Quail M.A."/>
            <person name="Weir W."/>
            <person name="Wastling J.M."/>
            <person name="Hall N."/>
            <person name="Willadsen P."/>
            <person name="Lingelbach K."/>
            <person name="Shiels B."/>
            <person name="Tait A."/>
            <person name="Berriman M."/>
            <person name="Allred D.R."/>
            <person name="Pain A."/>
        </authorList>
    </citation>
    <scope>NUCLEOTIDE SEQUENCE</scope>
    <source>
        <strain evidence="2">1802A</strain>
    </source>
</reference>
<organism evidence="2 3">
    <name type="scientific">Babesia divergens</name>
    <dbReference type="NCBI Taxonomy" id="32595"/>
    <lineage>
        <taxon>Eukaryota</taxon>
        <taxon>Sar</taxon>
        <taxon>Alveolata</taxon>
        <taxon>Apicomplexa</taxon>
        <taxon>Aconoidasida</taxon>
        <taxon>Piroplasmida</taxon>
        <taxon>Babesiidae</taxon>
        <taxon>Babesia</taxon>
    </lineage>
</organism>
<dbReference type="EMBL" id="JAHBMH010000003">
    <property type="protein sequence ID" value="KAK1940250.1"/>
    <property type="molecule type" value="Genomic_DNA"/>
</dbReference>
<protein>
    <submittedName>
        <fullName evidence="2">Uncharacterized protein</fullName>
    </submittedName>
</protein>
<dbReference type="AlphaFoldDB" id="A0AAD9LKY3"/>
<comment type="caution">
    <text evidence="2">The sequence shown here is derived from an EMBL/GenBank/DDBJ whole genome shotgun (WGS) entry which is preliminary data.</text>
</comment>
<dbReference type="Proteomes" id="UP001195914">
    <property type="component" value="Unassembled WGS sequence"/>
</dbReference>
<keyword evidence="1" id="KW-0812">Transmembrane</keyword>
<keyword evidence="3" id="KW-1185">Reference proteome</keyword>